<accession>A0AAW1NQ08</accession>
<feature type="repeat" description="RCC1" evidence="2">
    <location>
        <begin position="79"/>
        <end position="137"/>
    </location>
</feature>
<evidence type="ECO:0000256" key="3">
    <source>
        <dbReference type="SAM" id="MobiDB-lite"/>
    </source>
</evidence>
<organism evidence="4 5">
    <name type="scientific">Symbiochloris irregularis</name>
    <dbReference type="NCBI Taxonomy" id="706552"/>
    <lineage>
        <taxon>Eukaryota</taxon>
        <taxon>Viridiplantae</taxon>
        <taxon>Chlorophyta</taxon>
        <taxon>core chlorophytes</taxon>
        <taxon>Trebouxiophyceae</taxon>
        <taxon>Trebouxiales</taxon>
        <taxon>Trebouxiaceae</taxon>
        <taxon>Symbiochloris</taxon>
    </lineage>
</organism>
<feature type="repeat" description="RCC1" evidence="2">
    <location>
        <begin position="28"/>
        <end position="78"/>
    </location>
</feature>
<dbReference type="PROSITE" id="PS50012">
    <property type="entry name" value="RCC1_3"/>
    <property type="match status" value="2"/>
</dbReference>
<dbReference type="PANTHER" id="PTHR22872">
    <property type="entry name" value="BTK-BINDING PROTEIN-RELATED"/>
    <property type="match status" value="1"/>
</dbReference>
<name>A0AAW1NQ08_9CHLO</name>
<dbReference type="InterPro" id="IPR051625">
    <property type="entry name" value="Signaling_Regulatory_Domain"/>
</dbReference>
<keyword evidence="5" id="KW-1185">Reference proteome</keyword>
<sequence length="189" mass="19978">MGAAEPSNDISRLQQGTGWDHQLRIDQGTVSVRGWNADGQADPGKPGESRLNTWTPLGLHEVTSVSAGERHSCALTSDGTVWTWGSNSDGQLGQSTRGAICPQPILGPAAISQDGSVHSNCRGIACGARHTAAIAVDGNLFCWGWNAHACDPGCLWSTPFSSGHRKLLPLHLGIQQMGPAWLGAHRLML</sequence>
<proteinExistence type="predicted"/>
<dbReference type="InterPro" id="IPR009091">
    <property type="entry name" value="RCC1/BLIP-II"/>
</dbReference>
<dbReference type="Gene3D" id="2.130.10.30">
    <property type="entry name" value="Regulator of chromosome condensation 1/beta-lactamase-inhibitor protein II"/>
    <property type="match status" value="1"/>
</dbReference>
<dbReference type="EMBL" id="JALJOQ010000257">
    <property type="protein sequence ID" value="KAK9787015.1"/>
    <property type="molecule type" value="Genomic_DNA"/>
</dbReference>
<evidence type="ECO:0000256" key="2">
    <source>
        <dbReference type="PROSITE-ProRule" id="PRU00235"/>
    </source>
</evidence>
<evidence type="ECO:0000256" key="1">
    <source>
        <dbReference type="ARBA" id="ARBA00022737"/>
    </source>
</evidence>
<dbReference type="Proteomes" id="UP001465755">
    <property type="component" value="Unassembled WGS sequence"/>
</dbReference>
<reference evidence="4 5" key="1">
    <citation type="journal article" date="2024" name="Nat. Commun.">
        <title>Phylogenomics reveals the evolutionary origins of lichenization in chlorophyte algae.</title>
        <authorList>
            <person name="Puginier C."/>
            <person name="Libourel C."/>
            <person name="Otte J."/>
            <person name="Skaloud P."/>
            <person name="Haon M."/>
            <person name="Grisel S."/>
            <person name="Petersen M."/>
            <person name="Berrin J.G."/>
            <person name="Delaux P.M."/>
            <person name="Dal Grande F."/>
            <person name="Keller J."/>
        </authorList>
    </citation>
    <scope>NUCLEOTIDE SEQUENCE [LARGE SCALE GENOMIC DNA]</scope>
    <source>
        <strain evidence="4 5">SAG 2036</strain>
    </source>
</reference>
<evidence type="ECO:0000313" key="5">
    <source>
        <dbReference type="Proteomes" id="UP001465755"/>
    </source>
</evidence>
<dbReference type="PROSITE" id="PS00626">
    <property type="entry name" value="RCC1_2"/>
    <property type="match status" value="1"/>
</dbReference>
<evidence type="ECO:0000313" key="4">
    <source>
        <dbReference type="EMBL" id="KAK9787015.1"/>
    </source>
</evidence>
<keyword evidence="1" id="KW-0677">Repeat</keyword>
<protein>
    <submittedName>
        <fullName evidence="4">Uncharacterized protein</fullName>
    </submittedName>
</protein>
<dbReference type="SUPFAM" id="SSF50985">
    <property type="entry name" value="RCC1/BLIP-II"/>
    <property type="match status" value="1"/>
</dbReference>
<dbReference type="Pfam" id="PF13540">
    <property type="entry name" value="RCC1_2"/>
    <property type="match status" value="2"/>
</dbReference>
<dbReference type="InterPro" id="IPR000408">
    <property type="entry name" value="Reg_chr_condens"/>
</dbReference>
<dbReference type="AlphaFoldDB" id="A0AAW1NQ08"/>
<comment type="caution">
    <text evidence="4">The sequence shown here is derived from an EMBL/GenBank/DDBJ whole genome shotgun (WGS) entry which is preliminary data.</text>
</comment>
<gene>
    <name evidence="4" type="ORF">WJX73_004525</name>
</gene>
<feature type="region of interest" description="Disordered" evidence="3">
    <location>
        <begin position="34"/>
        <end position="53"/>
    </location>
</feature>